<protein>
    <submittedName>
        <fullName evidence="1">Carboxypeptidase-like regulatory domain-containing protein</fullName>
    </submittedName>
</protein>
<name>A0ACC7M5J4_9BURK</name>
<gene>
    <name evidence="1" type="ORF">QPK29_006385</name>
</gene>
<evidence type="ECO:0000313" key="1">
    <source>
        <dbReference type="EMBL" id="MFJ1467335.1"/>
    </source>
</evidence>
<organism evidence="1 2">
    <name type="scientific">Massilia orientalis</name>
    <dbReference type="NCBI Taxonomy" id="3050128"/>
    <lineage>
        <taxon>Bacteria</taxon>
        <taxon>Pseudomonadati</taxon>
        <taxon>Pseudomonadota</taxon>
        <taxon>Betaproteobacteria</taxon>
        <taxon>Burkholderiales</taxon>
        <taxon>Oxalobacteraceae</taxon>
        <taxon>Telluria group</taxon>
        <taxon>Massilia</taxon>
    </lineage>
</organism>
<dbReference type="Proteomes" id="UP001168096">
    <property type="component" value="Unassembled WGS sequence"/>
</dbReference>
<accession>A0ACC7M5J4</accession>
<keyword evidence="2" id="KW-1185">Reference proteome</keyword>
<evidence type="ECO:0000313" key="2">
    <source>
        <dbReference type="Proteomes" id="UP001168096"/>
    </source>
</evidence>
<dbReference type="EMBL" id="JASNRB020000004">
    <property type="protein sequence ID" value="MFJ1467335.1"/>
    <property type="molecule type" value="Genomic_DNA"/>
</dbReference>
<reference evidence="1" key="1">
    <citation type="submission" date="2024-11" db="EMBL/GenBank/DDBJ databases">
        <title>Description of Massilia orientalis sp. nov., isolated from rhizosphere soil of Ageratina adenophora.</title>
        <authorList>
            <person name="Wang Y."/>
        </authorList>
    </citation>
    <scope>NUCLEOTIDE SEQUENCE</scope>
    <source>
        <strain evidence="1">YIM B02787</strain>
    </source>
</reference>
<sequence>MPCHPATYIAGTVTDAVSHQPVSNAAVRLYAYKARTTPSGCFALGGADALPFEFGVSAPGYKPTIIKPVPGWYWATVELVLEDRPGTSKSGHHELAQDRYNELSSKCR</sequence>
<proteinExistence type="predicted"/>
<comment type="caution">
    <text evidence="1">The sequence shown here is derived from an EMBL/GenBank/DDBJ whole genome shotgun (WGS) entry which is preliminary data.</text>
</comment>